<dbReference type="InterPro" id="IPR040285">
    <property type="entry name" value="ProX/PRXD1"/>
</dbReference>
<gene>
    <name evidence="3" type="ORF">SAMN02194393_04196</name>
</gene>
<evidence type="ECO:0000256" key="1">
    <source>
        <dbReference type="ARBA" id="ARBA00010201"/>
    </source>
</evidence>
<dbReference type="GO" id="GO:0002161">
    <property type="term" value="F:aminoacyl-tRNA deacylase activity"/>
    <property type="evidence" value="ECO:0007669"/>
    <property type="project" value="InterPro"/>
</dbReference>
<comment type="similarity">
    <text evidence="1">Belongs to the PRORSD1 family.</text>
</comment>
<dbReference type="InterPro" id="IPR007214">
    <property type="entry name" value="YbaK/aa-tRNA-synth-assoc-dom"/>
</dbReference>
<proteinExistence type="inferred from homology"/>
<accession>A0A1T5MA81</accession>
<keyword evidence="4" id="KW-1185">Reference proteome</keyword>
<dbReference type="PANTHER" id="PTHR31423:SF3">
    <property type="entry name" value="PROLYL-TRNA SYNTHETASE ASSOCIATED DOMAIN-CONTAINING PROTEIN 1-RELATED"/>
    <property type="match status" value="1"/>
</dbReference>
<dbReference type="SUPFAM" id="SSF55826">
    <property type="entry name" value="YbaK/ProRS associated domain"/>
    <property type="match status" value="1"/>
</dbReference>
<dbReference type="AlphaFoldDB" id="A0A1T5MA81"/>
<dbReference type="CDD" id="cd04335">
    <property type="entry name" value="PrdX_deacylase"/>
    <property type="match status" value="1"/>
</dbReference>
<feature type="domain" description="YbaK/aminoacyl-tRNA synthetase-associated" evidence="2">
    <location>
        <begin position="25"/>
        <end position="151"/>
    </location>
</feature>
<dbReference type="EMBL" id="FUZT01000012">
    <property type="protein sequence ID" value="SKC84738.1"/>
    <property type="molecule type" value="Genomic_DNA"/>
</dbReference>
<sequence>MITENERKVYEVLCNLGISYTKYEHDPVYTIEEANNLDVNIIGKHCKNLFIRNRKGNKHYLVIVIDSKRVNLKLLSSEIESTSLSLASEKRLFKYLGLKPGAVSPFGLINDTTKHVEVLIDEDLIGSDIIGFHPNVNTATITISYDDFRKFIDWCGNKVSHVQID</sequence>
<dbReference type="Gene3D" id="3.90.960.10">
    <property type="entry name" value="YbaK/aminoacyl-tRNA synthetase-associated domain"/>
    <property type="match status" value="1"/>
</dbReference>
<organism evidence="3 4">
    <name type="scientific">Maledivibacter halophilus</name>
    <dbReference type="NCBI Taxonomy" id="36842"/>
    <lineage>
        <taxon>Bacteria</taxon>
        <taxon>Bacillati</taxon>
        <taxon>Bacillota</taxon>
        <taxon>Clostridia</taxon>
        <taxon>Peptostreptococcales</taxon>
        <taxon>Caminicellaceae</taxon>
        <taxon>Maledivibacter</taxon>
    </lineage>
</organism>
<evidence type="ECO:0000259" key="2">
    <source>
        <dbReference type="Pfam" id="PF04073"/>
    </source>
</evidence>
<dbReference type="OrthoDB" id="9798587at2"/>
<keyword evidence="3" id="KW-0378">Hydrolase</keyword>
<dbReference type="Proteomes" id="UP000190285">
    <property type="component" value="Unassembled WGS sequence"/>
</dbReference>
<dbReference type="InterPro" id="IPR036754">
    <property type="entry name" value="YbaK/aa-tRNA-synt-asso_dom_sf"/>
</dbReference>
<dbReference type="PANTHER" id="PTHR31423">
    <property type="entry name" value="YBAK DOMAIN-CONTAINING PROTEIN"/>
    <property type="match status" value="1"/>
</dbReference>
<reference evidence="4" key="1">
    <citation type="submission" date="2017-02" db="EMBL/GenBank/DDBJ databases">
        <authorList>
            <person name="Varghese N."/>
            <person name="Submissions S."/>
        </authorList>
    </citation>
    <scope>NUCLEOTIDE SEQUENCE [LARGE SCALE GENOMIC DNA]</scope>
    <source>
        <strain evidence="4">M1</strain>
    </source>
</reference>
<dbReference type="Pfam" id="PF04073">
    <property type="entry name" value="tRNA_edit"/>
    <property type="match status" value="1"/>
</dbReference>
<dbReference type="FunFam" id="3.90.960.10:FF:000005">
    <property type="entry name" value="Putative prolyl-tRNA synthetase"/>
    <property type="match status" value="1"/>
</dbReference>
<name>A0A1T5MA81_9FIRM</name>
<evidence type="ECO:0000313" key="4">
    <source>
        <dbReference type="Proteomes" id="UP000190285"/>
    </source>
</evidence>
<dbReference type="RefSeq" id="WP_079494361.1">
    <property type="nucleotide sequence ID" value="NZ_FUZT01000012.1"/>
</dbReference>
<protein>
    <submittedName>
        <fullName evidence="3">Ala-tRNA(Pro) hydrolase</fullName>
    </submittedName>
</protein>
<evidence type="ECO:0000313" key="3">
    <source>
        <dbReference type="EMBL" id="SKC84738.1"/>
    </source>
</evidence>